<proteinExistence type="predicted"/>
<protein>
    <submittedName>
        <fullName evidence="1">Uncharacterized protein</fullName>
    </submittedName>
</protein>
<organism evidence="1 2">
    <name type="scientific">Vaccinium darrowii</name>
    <dbReference type="NCBI Taxonomy" id="229202"/>
    <lineage>
        <taxon>Eukaryota</taxon>
        <taxon>Viridiplantae</taxon>
        <taxon>Streptophyta</taxon>
        <taxon>Embryophyta</taxon>
        <taxon>Tracheophyta</taxon>
        <taxon>Spermatophyta</taxon>
        <taxon>Magnoliopsida</taxon>
        <taxon>eudicotyledons</taxon>
        <taxon>Gunneridae</taxon>
        <taxon>Pentapetalae</taxon>
        <taxon>asterids</taxon>
        <taxon>Ericales</taxon>
        <taxon>Ericaceae</taxon>
        <taxon>Vaccinioideae</taxon>
        <taxon>Vaccinieae</taxon>
        <taxon>Vaccinium</taxon>
    </lineage>
</organism>
<name>A0ACB7YPB0_9ERIC</name>
<dbReference type="EMBL" id="CM037161">
    <property type="protein sequence ID" value="KAH7855257.1"/>
    <property type="molecule type" value="Genomic_DNA"/>
</dbReference>
<gene>
    <name evidence="1" type="ORF">Vadar_022946</name>
</gene>
<evidence type="ECO:0000313" key="1">
    <source>
        <dbReference type="EMBL" id="KAH7855257.1"/>
    </source>
</evidence>
<keyword evidence="2" id="KW-1185">Reference proteome</keyword>
<evidence type="ECO:0000313" key="2">
    <source>
        <dbReference type="Proteomes" id="UP000828048"/>
    </source>
</evidence>
<accession>A0ACB7YPB0</accession>
<dbReference type="Proteomes" id="UP000828048">
    <property type="component" value="Chromosome 11"/>
</dbReference>
<reference evidence="1 2" key="1">
    <citation type="journal article" date="2021" name="Hortic Res">
        <title>High-quality reference genome and annotation aids understanding of berry development for evergreen blueberry (Vaccinium darrowii).</title>
        <authorList>
            <person name="Yu J."/>
            <person name="Hulse-Kemp A.M."/>
            <person name="Babiker E."/>
            <person name="Staton M."/>
        </authorList>
    </citation>
    <scope>NUCLEOTIDE SEQUENCE [LARGE SCALE GENOMIC DNA]</scope>
    <source>
        <strain evidence="2">cv. NJ 8807/NJ 8810</strain>
        <tissue evidence="1">Young leaf</tissue>
    </source>
</reference>
<sequence length="371" mass="41530">MDLALSLGEKSKAPLTFLDKIQPQKTRFEKVSLGFCMGLGEPHISRTGSRSKGEEEEEEEKSGSSDPPVQLDLLPVAPVQRNIQPPSHMIPFPWLTANLLGEPGPSHKAAGREVEVNRGRSLAAEEGEDGGVQHSSPNSTVSSLIQNMDHRRGYNCRRESEMTSLLVVLNNHDQAVETGQRGHVSNSNSRARSTDDQDDEEDIINGLNRKKLRLSKEQSAFLEDSFKEHKTLNPKQKLALAKQLNLRPRQVEVWFQNRRARTKLKQTEVDCEYLKKWCETLTEENRRLQKEVQELRALKTSQPFYMQLPATTLTMCPSCERVASTATANATTATTTNVDASTGTKSRSYPFTTSQTEAQAQTQIQQARSLD</sequence>
<comment type="caution">
    <text evidence="1">The sequence shown here is derived from an EMBL/GenBank/DDBJ whole genome shotgun (WGS) entry which is preliminary data.</text>
</comment>